<protein>
    <submittedName>
        <fullName evidence="1">Uncharacterized protein</fullName>
    </submittedName>
</protein>
<dbReference type="AlphaFoldDB" id="A0A6H1ZN35"/>
<gene>
    <name evidence="1" type="ORF">TM448A01315_0004</name>
</gene>
<sequence>MPNLDEIGNVGVTVDRDWISGVSAAPSRTDPDGAPEATTRYWGELEYPKLAVELDRVQKKLILAEEDNWKHRSKGMRCQTCACFVRKASIYKVCHAATGCLGRCRRHAPTLYGWPAVFENDWCFDHKLDEEKI</sequence>
<name>A0A6H1ZN35_9ZZZZ</name>
<accession>A0A6H1ZN35</accession>
<evidence type="ECO:0000313" key="1">
    <source>
        <dbReference type="EMBL" id="QJA49343.1"/>
    </source>
</evidence>
<reference evidence="1" key="1">
    <citation type="submission" date="2020-03" db="EMBL/GenBank/DDBJ databases">
        <title>The deep terrestrial virosphere.</title>
        <authorList>
            <person name="Holmfeldt K."/>
            <person name="Nilsson E."/>
            <person name="Simone D."/>
            <person name="Lopez-Fernandez M."/>
            <person name="Wu X."/>
            <person name="de Brujin I."/>
            <person name="Lundin D."/>
            <person name="Andersson A."/>
            <person name="Bertilsson S."/>
            <person name="Dopson M."/>
        </authorList>
    </citation>
    <scope>NUCLEOTIDE SEQUENCE</scope>
    <source>
        <strain evidence="1">TM448A01315</strain>
    </source>
</reference>
<dbReference type="EMBL" id="MT144132">
    <property type="protein sequence ID" value="QJA49343.1"/>
    <property type="molecule type" value="Genomic_DNA"/>
</dbReference>
<proteinExistence type="predicted"/>
<organism evidence="1">
    <name type="scientific">viral metagenome</name>
    <dbReference type="NCBI Taxonomy" id="1070528"/>
    <lineage>
        <taxon>unclassified sequences</taxon>
        <taxon>metagenomes</taxon>
        <taxon>organismal metagenomes</taxon>
    </lineage>
</organism>